<sequence>MKKDEFGVVTFKSTHHAIQGESIFKKKEISFRTIPTPREITVSCGLAIKFDLSAMDRVKEMIEGNELDFDGVYKYVKNNGNYSAERII</sequence>
<accession>A0ABS6E8T9</accession>
<dbReference type="RefSeq" id="WP_216521047.1">
    <property type="nucleotide sequence ID" value="NZ_JAHLPM010000014.1"/>
</dbReference>
<feature type="domain" description="Putative Se/S carrier protein-like" evidence="1">
    <location>
        <begin position="7"/>
        <end position="74"/>
    </location>
</feature>
<dbReference type="Pfam" id="PF11823">
    <property type="entry name" value="Se_S_carrier"/>
    <property type="match status" value="1"/>
</dbReference>
<dbReference type="Proteomes" id="UP000749471">
    <property type="component" value="Unassembled WGS sequence"/>
</dbReference>
<evidence type="ECO:0000313" key="3">
    <source>
        <dbReference type="Proteomes" id="UP000749471"/>
    </source>
</evidence>
<organism evidence="2 3">
    <name type="scientific">Tissierella simiarum</name>
    <dbReference type="NCBI Taxonomy" id="2841534"/>
    <lineage>
        <taxon>Bacteria</taxon>
        <taxon>Bacillati</taxon>
        <taxon>Bacillota</taxon>
        <taxon>Tissierellia</taxon>
        <taxon>Tissierellales</taxon>
        <taxon>Tissierellaceae</taxon>
        <taxon>Tissierella</taxon>
    </lineage>
</organism>
<protein>
    <submittedName>
        <fullName evidence="2">DUF3343 domain-containing protein</fullName>
    </submittedName>
</protein>
<keyword evidence="3" id="KW-1185">Reference proteome</keyword>
<gene>
    <name evidence="2" type="ORF">KQI42_15040</name>
</gene>
<evidence type="ECO:0000259" key="1">
    <source>
        <dbReference type="Pfam" id="PF11823"/>
    </source>
</evidence>
<name>A0ABS6E8T9_9FIRM</name>
<reference evidence="2 3" key="1">
    <citation type="submission" date="2021-06" db="EMBL/GenBank/DDBJ databases">
        <authorList>
            <person name="Sun Q."/>
            <person name="Li D."/>
        </authorList>
    </citation>
    <scope>NUCLEOTIDE SEQUENCE [LARGE SCALE GENOMIC DNA]</scope>
    <source>
        <strain evidence="2 3">MSJ-40</strain>
    </source>
</reference>
<evidence type="ECO:0000313" key="2">
    <source>
        <dbReference type="EMBL" id="MBU5439338.1"/>
    </source>
</evidence>
<dbReference type="InterPro" id="IPR021778">
    <property type="entry name" value="Se/S_carrier-like"/>
</dbReference>
<dbReference type="EMBL" id="JAHLPM010000014">
    <property type="protein sequence ID" value="MBU5439338.1"/>
    <property type="molecule type" value="Genomic_DNA"/>
</dbReference>
<proteinExistence type="predicted"/>
<comment type="caution">
    <text evidence="2">The sequence shown here is derived from an EMBL/GenBank/DDBJ whole genome shotgun (WGS) entry which is preliminary data.</text>
</comment>